<evidence type="ECO:0000256" key="1">
    <source>
        <dbReference type="SAM" id="Phobius"/>
    </source>
</evidence>
<organism evidence="2 3">
    <name type="scientific">Mycolicibacterium wolinskyi</name>
    <dbReference type="NCBI Taxonomy" id="59750"/>
    <lineage>
        <taxon>Bacteria</taxon>
        <taxon>Bacillati</taxon>
        <taxon>Actinomycetota</taxon>
        <taxon>Actinomycetes</taxon>
        <taxon>Mycobacteriales</taxon>
        <taxon>Mycobacteriaceae</taxon>
        <taxon>Mycolicibacterium</taxon>
    </lineage>
</organism>
<feature type="transmembrane region" description="Helical" evidence="1">
    <location>
        <begin position="90"/>
        <end position="112"/>
    </location>
</feature>
<dbReference type="Proteomes" id="UP000193964">
    <property type="component" value="Unassembled WGS sequence"/>
</dbReference>
<keyword evidence="1" id="KW-0472">Membrane</keyword>
<gene>
    <name evidence="2" type="ORF">AWC31_17370</name>
</gene>
<evidence type="ECO:0000313" key="3">
    <source>
        <dbReference type="Proteomes" id="UP000193964"/>
    </source>
</evidence>
<comment type="caution">
    <text evidence="2">The sequence shown here is derived from an EMBL/GenBank/DDBJ whole genome shotgun (WGS) entry which is preliminary data.</text>
</comment>
<reference evidence="2 3" key="1">
    <citation type="submission" date="2016-01" db="EMBL/GenBank/DDBJ databases">
        <title>The new phylogeny of the genus Mycobacterium.</title>
        <authorList>
            <person name="Tarcisio F."/>
            <person name="Conor M."/>
            <person name="Antonella G."/>
            <person name="Elisabetta G."/>
            <person name="Giulia F.S."/>
            <person name="Sara T."/>
            <person name="Anna F."/>
            <person name="Clotilde B."/>
            <person name="Roberto B."/>
            <person name="Veronica D.S."/>
            <person name="Fabio R."/>
            <person name="Monica P."/>
            <person name="Olivier J."/>
            <person name="Enrico T."/>
            <person name="Nicola S."/>
        </authorList>
    </citation>
    <scope>NUCLEOTIDE SEQUENCE [LARGE SCALE GENOMIC DNA]</scope>
    <source>
        <strain evidence="2 3">ATCC 700010</strain>
    </source>
</reference>
<dbReference type="AlphaFoldDB" id="A0A1X2FGA7"/>
<evidence type="ECO:0000313" key="2">
    <source>
        <dbReference type="EMBL" id="ORX17471.1"/>
    </source>
</evidence>
<keyword evidence="1" id="KW-0812">Transmembrane</keyword>
<protein>
    <submittedName>
        <fullName evidence="2">Uncharacterized protein</fullName>
    </submittedName>
</protein>
<dbReference type="EMBL" id="LQQA01000007">
    <property type="protein sequence ID" value="ORX17471.1"/>
    <property type="molecule type" value="Genomic_DNA"/>
</dbReference>
<sequence length="264" mass="27984">MTAAEVARASNLREDLVERFLPAMEPPEALYSGDLVSIARFVKQLTDLGTPAAAIEVAVAELRARPDAAFKVALGSGRHRASFDAGKRRIWMSVGATVIAAVLVGAIATAFFGPDDTGSTTAAPVTETKPVPAEPVAPTVMHFAAIPAKADPVCGQWERASAAYGAKLQAWVKTDARVPATRWSPKQRSVTMAVIPVMREEAAGLRQLADKARDPLLADLLRGQAMYESAYADRLPHFQPGDHALWKAASSLSGSVKAICSAVK</sequence>
<proteinExistence type="predicted"/>
<name>A0A1X2FGA7_9MYCO</name>
<accession>A0A1X2FGA7</accession>
<keyword evidence="1" id="KW-1133">Transmembrane helix</keyword>